<sequence length="139" mass="16280">MNSINIQSILDNLWGATILETHIDLLNDSIKFTLQVIDNGVIKDYKLVLIEVSSFYYVKDDEKRRFAFYDREKVDYLELTTIYYEDPNLSEVKLSLQNEKEWSSKYSTGVNIIIEIWDSILLVEAKQFSLNGKVINLKM</sequence>
<dbReference type="RefSeq" id="WP_001084724.1">
    <property type="nucleotide sequence ID" value="NZ_JABTXX010000014.1"/>
</dbReference>
<reference evidence="1 2" key="1">
    <citation type="submission" date="2017-09" db="EMBL/GenBank/DDBJ databases">
        <title>Large-scale bioinformatics analysis of Bacillus genomes uncovers conserved roles of natural products in bacterial physiology.</title>
        <authorList>
            <consortium name="Agbiome Team Llc"/>
            <person name="Bleich R.M."/>
            <person name="Kirk G.J."/>
            <person name="Santa Maria K.C."/>
            <person name="Allen S.E."/>
            <person name="Farag S."/>
            <person name="Shank E.A."/>
            <person name="Bowers A."/>
        </authorList>
    </citation>
    <scope>NUCLEOTIDE SEQUENCE [LARGE SCALE GENOMIC DNA]</scope>
    <source>
        <strain evidence="1 2">AFS027629</strain>
    </source>
</reference>
<dbReference type="Pfam" id="PF24711">
    <property type="entry name" value="YxiG"/>
    <property type="match status" value="1"/>
</dbReference>
<proteinExistence type="predicted"/>
<dbReference type="InterPro" id="IPR057808">
    <property type="entry name" value="YxiG"/>
</dbReference>
<protein>
    <submittedName>
        <fullName evidence="1">Uncharacterized protein</fullName>
    </submittedName>
</protein>
<comment type="caution">
    <text evidence="1">The sequence shown here is derived from an EMBL/GenBank/DDBJ whole genome shotgun (WGS) entry which is preliminary data.</text>
</comment>
<evidence type="ECO:0000313" key="2">
    <source>
        <dbReference type="Proteomes" id="UP000220078"/>
    </source>
</evidence>
<accession>A0AB36T7K9</accession>
<name>A0AB36T7K9_9BACI</name>
<dbReference type="EMBL" id="NUAP01000017">
    <property type="protein sequence ID" value="PEN90452.1"/>
    <property type="molecule type" value="Genomic_DNA"/>
</dbReference>
<evidence type="ECO:0000313" key="1">
    <source>
        <dbReference type="EMBL" id="PEN90452.1"/>
    </source>
</evidence>
<dbReference type="Proteomes" id="UP000220078">
    <property type="component" value="Unassembled WGS sequence"/>
</dbReference>
<gene>
    <name evidence="1" type="ORF">CN551_06730</name>
</gene>
<organism evidence="1 2">
    <name type="scientific">Bacillus toyonensis</name>
    <dbReference type="NCBI Taxonomy" id="155322"/>
    <lineage>
        <taxon>Bacteria</taxon>
        <taxon>Bacillati</taxon>
        <taxon>Bacillota</taxon>
        <taxon>Bacilli</taxon>
        <taxon>Bacillales</taxon>
        <taxon>Bacillaceae</taxon>
        <taxon>Bacillus</taxon>
        <taxon>Bacillus cereus group</taxon>
    </lineage>
</organism>
<dbReference type="AlphaFoldDB" id="A0AB36T7K9"/>